<evidence type="ECO:0000256" key="5">
    <source>
        <dbReference type="SAM" id="Coils"/>
    </source>
</evidence>
<organism evidence="7 8">
    <name type="scientific">Amphiprion percula</name>
    <name type="common">Orange clownfish</name>
    <name type="synonym">Lutjanus percula</name>
    <dbReference type="NCBI Taxonomy" id="161767"/>
    <lineage>
        <taxon>Eukaryota</taxon>
        <taxon>Metazoa</taxon>
        <taxon>Chordata</taxon>
        <taxon>Craniata</taxon>
        <taxon>Vertebrata</taxon>
        <taxon>Euteleostomi</taxon>
        <taxon>Actinopterygii</taxon>
        <taxon>Neopterygii</taxon>
        <taxon>Teleostei</taxon>
        <taxon>Neoteleostei</taxon>
        <taxon>Acanthomorphata</taxon>
        <taxon>Ovalentaria</taxon>
        <taxon>Pomacentridae</taxon>
        <taxon>Amphiprion</taxon>
    </lineage>
</organism>
<dbReference type="CDD" id="cd19769">
    <property type="entry name" value="Bbox2_TRIM16-like"/>
    <property type="match status" value="1"/>
</dbReference>
<keyword evidence="3" id="KW-0862">Zinc</keyword>
<dbReference type="Gene3D" id="3.30.40.10">
    <property type="entry name" value="Zinc/RING finger domain, C3HC4 (zinc finger)"/>
    <property type="match status" value="1"/>
</dbReference>
<dbReference type="Pfam" id="PF15227">
    <property type="entry name" value="zf-C3HC4_4"/>
    <property type="match status" value="1"/>
</dbReference>
<evidence type="ECO:0000256" key="3">
    <source>
        <dbReference type="ARBA" id="ARBA00022833"/>
    </source>
</evidence>
<dbReference type="Ensembl" id="ENSAPET00000029505.1">
    <property type="protein sequence ID" value="ENSAPEP00000028745.1"/>
    <property type="gene ID" value="ENSAPEG00000020413.1"/>
</dbReference>
<keyword evidence="5" id="KW-0175">Coiled coil</keyword>
<reference evidence="7" key="3">
    <citation type="submission" date="2025-09" db="UniProtKB">
        <authorList>
            <consortium name="Ensembl"/>
        </authorList>
    </citation>
    <scope>IDENTIFICATION</scope>
</reference>
<dbReference type="SMART" id="SM00336">
    <property type="entry name" value="BBOX"/>
    <property type="match status" value="1"/>
</dbReference>
<dbReference type="GeneTree" id="ENSGT01150000286922"/>
<reference evidence="7 8" key="1">
    <citation type="submission" date="2018-03" db="EMBL/GenBank/DDBJ databases">
        <title>Finding Nemo's genes: A chromosome-scale reference assembly of the genome of the orange clownfish Amphiprion percula.</title>
        <authorList>
            <person name="Lehmann R."/>
        </authorList>
    </citation>
    <scope>NUCLEOTIDE SEQUENCE</scope>
</reference>
<dbReference type="Pfam" id="PF25600">
    <property type="entry name" value="TRIM_CC"/>
    <property type="match status" value="1"/>
</dbReference>
<dbReference type="InterPro" id="IPR058030">
    <property type="entry name" value="TRIM8/14/16/25/29/45/65_CC"/>
</dbReference>
<evidence type="ECO:0000259" key="6">
    <source>
        <dbReference type="PROSITE" id="PS50119"/>
    </source>
</evidence>
<evidence type="ECO:0000313" key="7">
    <source>
        <dbReference type="Ensembl" id="ENSAPEP00000028745.1"/>
    </source>
</evidence>
<sequence>MVQQVFNFDRERLSCSICLDLLKDPVTIPCGHNYCLNYDIYFTGRGHVSCDFCTERKRNTVKSCLQCLVSYCDQHLQPHYQSPAIKNHKLVDPSKKLQQNICSHHNEVMKIFCHTDQKCICYLCSLGEHRGHATVPVSEERTEKQKELKLVCEKIQQRIQDRETDVEVLQQEVEAINQSADTAVRDIDSFSKDLIYLIKEKSWDVKQQIRSQQETEVNKAKDLTENMQEEITELERKDAELEQLCNTKDDCQFLQILQHSLADSSACREQGRF</sequence>
<evidence type="ECO:0000256" key="1">
    <source>
        <dbReference type="ARBA" id="ARBA00022723"/>
    </source>
</evidence>
<dbReference type="Proteomes" id="UP000265080">
    <property type="component" value="Chromosome 16"/>
</dbReference>
<keyword evidence="1" id="KW-0479">Metal-binding</keyword>
<dbReference type="Gene3D" id="3.30.160.60">
    <property type="entry name" value="Classic Zinc Finger"/>
    <property type="match status" value="1"/>
</dbReference>
<dbReference type="InterPro" id="IPR000315">
    <property type="entry name" value="Znf_B-box"/>
</dbReference>
<dbReference type="SUPFAM" id="SSF57850">
    <property type="entry name" value="RING/U-box"/>
    <property type="match status" value="1"/>
</dbReference>
<feature type="domain" description="B box-type" evidence="6">
    <location>
        <begin position="97"/>
        <end position="137"/>
    </location>
</feature>
<dbReference type="AlphaFoldDB" id="A0A3P8TRK0"/>
<dbReference type="PROSITE" id="PS50119">
    <property type="entry name" value="ZF_BBOX"/>
    <property type="match status" value="1"/>
</dbReference>
<proteinExistence type="predicted"/>
<keyword evidence="8" id="KW-1185">Reference proteome</keyword>
<dbReference type="OMA" id="ETHNCHE"/>
<dbReference type="PANTHER" id="PTHR25465">
    <property type="entry name" value="B-BOX DOMAIN CONTAINING"/>
    <property type="match status" value="1"/>
</dbReference>
<evidence type="ECO:0000313" key="8">
    <source>
        <dbReference type="Proteomes" id="UP000265080"/>
    </source>
</evidence>
<keyword evidence="2 4" id="KW-0863">Zinc-finger</keyword>
<dbReference type="GO" id="GO:0008270">
    <property type="term" value="F:zinc ion binding"/>
    <property type="evidence" value="ECO:0007669"/>
    <property type="project" value="UniProtKB-KW"/>
</dbReference>
<dbReference type="SUPFAM" id="SSF57845">
    <property type="entry name" value="B-box zinc-binding domain"/>
    <property type="match status" value="1"/>
</dbReference>
<name>A0A3P8TRK0_AMPPE</name>
<dbReference type="Gene3D" id="4.10.830.40">
    <property type="match status" value="1"/>
</dbReference>
<dbReference type="InterPro" id="IPR051051">
    <property type="entry name" value="E3_ubiq-ligase_TRIM/RNF"/>
</dbReference>
<feature type="coiled-coil region" evidence="5">
    <location>
        <begin position="210"/>
        <end position="247"/>
    </location>
</feature>
<protein>
    <recommendedName>
        <fullName evidence="6">B box-type domain-containing protein</fullName>
    </recommendedName>
</protein>
<evidence type="ECO:0000256" key="2">
    <source>
        <dbReference type="ARBA" id="ARBA00022771"/>
    </source>
</evidence>
<reference evidence="7" key="2">
    <citation type="submission" date="2025-08" db="UniProtKB">
        <authorList>
            <consortium name="Ensembl"/>
        </authorList>
    </citation>
    <scope>IDENTIFICATION</scope>
</reference>
<accession>A0A3P8TRK0</accession>
<dbReference type="Pfam" id="PF00643">
    <property type="entry name" value="zf-B_box"/>
    <property type="match status" value="1"/>
</dbReference>
<dbReference type="PANTHER" id="PTHR25465:SF5">
    <property type="entry name" value="E3 UBIQUITIN_ISG15 LIGASE TRIM25-RELATED"/>
    <property type="match status" value="1"/>
</dbReference>
<feature type="coiled-coil region" evidence="5">
    <location>
        <begin position="152"/>
        <end position="186"/>
    </location>
</feature>
<dbReference type="InterPro" id="IPR013083">
    <property type="entry name" value="Znf_RING/FYVE/PHD"/>
</dbReference>
<evidence type="ECO:0000256" key="4">
    <source>
        <dbReference type="PROSITE-ProRule" id="PRU00024"/>
    </source>
</evidence>